<dbReference type="EnsemblMetazoa" id="Aqu2.1.12318_001">
    <property type="protein sequence ID" value="Aqu2.1.12318_001"/>
    <property type="gene ID" value="Aqu2.1.12318"/>
</dbReference>
<evidence type="ECO:0000313" key="1">
    <source>
        <dbReference type="EnsemblMetazoa" id="Aqu2.1.12318_001"/>
    </source>
</evidence>
<sequence length="123" mass="13777">MTLCQEPNEEPRKEEDDLVEKAAVYLADRKCPEGCSANRKRQISKRAEKIVFSAKWGTVLPDKDECLPGDGIDKRTREQIAAIPQCTEYREIKVAVPSMQIKAKWTKDCALFVLACAMSICAG</sequence>
<accession>A0A1X7TCY8</accession>
<name>A0A1X7TCY8_AMPQE</name>
<dbReference type="InParanoid" id="A0A1X7TCY8"/>
<dbReference type="AlphaFoldDB" id="A0A1X7TCY8"/>
<reference evidence="1" key="1">
    <citation type="submission" date="2017-05" db="UniProtKB">
        <authorList>
            <consortium name="EnsemblMetazoa"/>
        </authorList>
    </citation>
    <scope>IDENTIFICATION</scope>
</reference>
<proteinExistence type="predicted"/>
<protein>
    <submittedName>
        <fullName evidence="1">Uncharacterized protein</fullName>
    </submittedName>
</protein>
<organism evidence="1">
    <name type="scientific">Amphimedon queenslandica</name>
    <name type="common">Sponge</name>
    <dbReference type="NCBI Taxonomy" id="400682"/>
    <lineage>
        <taxon>Eukaryota</taxon>
        <taxon>Metazoa</taxon>
        <taxon>Porifera</taxon>
        <taxon>Demospongiae</taxon>
        <taxon>Heteroscleromorpha</taxon>
        <taxon>Haplosclerida</taxon>
        <taxon>Niphatidae</taxon>
        <taxon>Amphimedon</taxon>
    </lineage>
</organism>